<reference evidence="4 5" key="1">
    <citation type="submission" date="2017-10" db="EMBL/GenBank/DDBJ databases">
        <title>Analysis of the genome sequences of Rhizobium populations associated to common bean (phaseolus vulgaris).</title>
        <authorList>
            <person name="Bustos P."/>
            <person name="Santamaria R.I."/>
            <person name="Miranda-Sanchez F."/>
            <person name="Perez-Carrascal O."/>
            <person name="Juarez S."/>
            <person name="Lozano L."/>
            <person name="Martinez-Flores I."/>
            <person name="Vinuesa P."/>
            <person name="Martinez-Romero E."/>
            <person name="Cevallos M.A."/>
            <person name="Romero D."/>
            <person name="Davila G."/>
            <person name="Gonzalez V."/>
        </authorList>
    </citation>
    <scope>NUCLEOTIDE SEQUENCE [LARGE SCALE GENOMIC DNA]</scope>
    <source>
        <strain evidence="4 5">NXT3</strain>
        <plasmid evidence="5">Plasmid psfrenxt3a</plasmid>
    </source>
</reference>
<gene>
    <name evidence="4" type="ORF">NXT3_PA00172</name>
</gene>
<dbReference type="Pfam" id="PF01968">
    <property type="entry name" value="Hydantoinase_A"/>
    <property type="match status" value="1"/>
</dbReference>
<dbReference type="PANTHER" id="PTHR11365:SF23">
    <property type="entry name" value="HYPOTHETICAL 5-OXOPROLINASE (EUROFUNG)-RELATED"/>
    <property type="match status" value="1"/>
</dbReference>
<organism evidence="4 5">
    <name type="scientific">Rhizobium fredii</name>
    <name type="common">Sinorhizobium fredii</name>
    <dbReference type="NCBI Taxonomy" id="380"/>
    <lineage>
        <taxon>Bacteria</taxon>
        <taxon>Pseudomonadati</taxon>
        <taxon>Pseudomonadota</taxon>
        <taxon>Alphaproteobacteria</taxon>
        <taxon>Hyphomicrobiales</taxon>
        <taxon>Rhizobiaceae</taxon>
        <taxon>Sinorhizobium/Ensifer group</taxon>
        <taxon>Sinorhizobium</taxon>
    </lineage>
</organism>
<proteinExistence type="predicted"/>
<feature type="domain" description="Hydantoinase/oxoprolinase N-terminal" evidence="2">
    <location>
        <begin position="5"/>
        <end position="182"/>
    </location>
</feature>
<dbReference type="InterPro" id="IPR043129">
    <property type="entry name" value="ATPase_NBD"/>
</dbReference>
<keyword evidence="4" id="KW-0614">Plasmid</keyword>
<dbReference type="InterPro" id="IPR002821">
    <property type="entry name" value="Hydantoinase_A"/>
</dbReference>
<feature type="domain" description="Hydantoinase A/oxoprolinase" evidence="1">
    <location>
        <begin position="203"/>
        <end position="499"/>
    </location>
</feature>
<evidence type="ECO:0000313" key="4">
    <source>
        <dbReference type="EMBL" id="AUX78464.1"/>
    </source>
</evidence>
<dbReference type="InterPro" id="IPR049517">
    <property type="entry name" value="ACX-like_C"/>
</dbReference>
<dbReference type="GO" id="GO:0017168">
    <property type="term" value="F:5-oxoprolinase (ATP-hydrolyzing) activity"/>
    <property type="evidence" value="ECO:0007669"/>
    <property type="project" value="TreeGrafter"/>
</dbReference>
<evidence type="ECO:0000259" key="2">
    <source>
        <dbReference type="Pfam" id="PF05378"/>
    </source>
</evidence>
<sequence>MRTARIGTDIGGTFTDLVLLDNLGQTFFAKVSSTPSDPGEAVLTGVKQLLEIADLDVVAVTHVLHGTTVGSNTLLQQQGAKCGLLTTRGFRDILEIGRLRTPVIFDLQWDKPDPLVARRYRVGVGERMSAQGEVLSPVDRDEILKAGEFFKSECVESVAICFLNSYRNSENELAAEAIFREAFPDIWVTTSVSVLPEIREYERTSTTAVNAYVLPSLRKYLQRLESGLRGIGINAPLLVSNSNGGLATAPMAQEKPVFFITSGRAAGVVGAGRLGSSVGMSDLIAFDMGGTTASASLVQNGKLTRSNEYEFRAGISTPSRFIKAGGYLMRVPNVDVAEVGSGAGSIAAIDQGGLLHVGPTSAGADPGPACYGIGGTKPTVTDANVVLGYLPSVLAGGQMKLDVEAARRAIASQLADPLGLDVEAAAVGVREVANANMARAIRAVTVERGVDPRDFTLLAFGGSGPVHACDLARMLGIKNVLFPRAPGVFTAMGMLAGNVERHFIRALPGFLHALDTGAANSAIDDLAEQAYEALKKEGYDRENISLSFELDLRFRGQDSEVPIQIPAKLSDADQPKIRQDFLDAYIALYGYASTDQVETVNIRLSATVVGDILDFKRLTSSQFEVKKGTTEHRKVYFSREIGWVETPIIDRASFRGEVEGPAILQSPDSTIVVPPGAKASLDAAQNITVSL</sequence>
<geneLocation type="plasmid" evidence="5">
    <name>psfrenxt3a</name>
</geneLocation>
<dbReference type="SUPFAM" id="SSF53067">
    <property type="entry name" value="Actin-like ATPase domain"/>
    <property type="match status" value="1"/>
</dbReference>
<dbReference type="Pfam" id="PF05378">
    <property type="entry name" value="Hydant_A_N"/>
    <property type="match status" value="1"/>
</dbReference>
<dbReference type="GO" id="GO:0006749">
    <property type="term" value="P:glutathione metabolic process"/>
    <property type="evidence" value="ECO:0007669"/>
    <property type="project" value="TreeGrafter"/>
</dbReference>
<name>A0A2L0HAK3_RHIFR</name>
<dbReference type="EMBL" id="CP024308">
    <property type="protein sequence ID" value="AUX78464.1"/>
    <property type="molecule type" value="Genomic_DNA"/>
</dbReference>
<protein>
    <submittedName>
        <fullName evidence="4">Hydantoinase A/oxoprolinase protein</fullName>
    </submittedName>
</protein>
<dbReference type="Pfam" id="PF19278">
    <property type="entry name" value="Hydant_A_C"/>
    <property type="match status" value="1"/>
</dbReference>
<dbReference type="PANTHER" id="PTHR11365">
    <property type="entry name" value="5-OXOPROLINASE RELATED"/>
    <property type="match status" value="1"/>
</dbReference>
<dbReference type="RefSeq" id="WP_104840170.1">
    <property type="nucleotide sequence ID" value="NZ_CP024308.1"/>
</dbReference>
<dbReference type="AlphaFoldDB" id="A0A2L0HAK3"/>
<evidence type="ECO:0000259" key="3">
    <source>
        <dbReference type="Pfam" id="PF19278"/>
    </source>
</evidence>
<dbReference type="InterPro" id="IPR045079">
    <property type="entry name" value="Oxoprolinase-like"/>
</dbReference>
<accession>A0A2L0HAK3</accession>
<dbReference type="GO" id="GO:0005829">
    <property type="term" value="C:cytosol"/>
    <property type="evidence" value="ECO:0007669"/>
    <property type="project" value="TreeGrafter"/>
</dbReference>
<feature type="domain" description="Acetophenone carboxylase-like C-terminal" evidence="3">
    <location>
        <begin position="520"/>
        <end position="683"/>
    </location>
</feature>
<evidence type="ECO:0000313" key="5">
    <source>
        <dbReference type="Proteomes" id="UP000239340"/>
    </source>
</evidence>
<evidence type="ECO:0000259" key="1">
    <source>
        <dbReference type="Pfam" id="PF01968"/>
    </source>
</evidence>
<dbReference type="Proteomes" id="UP000239340">
    <property type="component" value="Plasmid pSfreNXT3a"/>
</dbReference>
<dbReference type="InterPro" id="IPR008040">
    <property type="entry name" value="Hydant_A_N"/>
</dbReference>